<dbReference type="Proteomes" id="UP001230504">
    <property type="component" value="Unassembled WGS sequence"/>
</dbReference>
<reference evidence="1" key="1">
    <citation type="submission" date="2021-06" db="EMBL/GenBank/DDBJ databases">
        <title>Comparative genomics, transcriptomics and evolutionary studies reveal genomic signatures of adaptation to plant cell wall in hemibiotrophic fungi.</title>
        <authorList>
            <consortium name="DOE Joint Genome Institute"/>
            <person name="Baroncelli R."/>
            <person name="Diaz J.F."/>
            <person name="Benocci T."/>
            <person name="Peng M."/>
            <person name="Battaglia E."/>
            <person name="Haridas S."/>
            <person name="Andreopoulos W."/>
            <person name="Labutti K."/>
            <person name="Pangilinan J."/>
            <person name="Floch G.L."/>
            <person name="Makela M.R."/>
            <person name="Henrissat B."/>
            <person name="Grigoriev I.V."/>
            <person name="Crouch J.A."/>
            <person name="De Vries R.P."/>
            <person name="Sukno S.A."/>
            <person name="Thon M.R."/>
        </authorList>
    </citation>
    <scope>NUCLEOTIDE SEQUENCE</scope>
    <source>
        <strain evidence="1">CBS 125086</strain>
    </source>
</reference>
<dbReference type="EMBL" id="JAHLJV010000004">
    <property type="protein sequence ID" value="KAK1598776.1"/>
    <property type="molecule type" value="Genomic_DNA"/>
</dbReference>
<name>A0AAD8VBA9_9PEZI</name>
<protein>
    <submittedName>
        <fullName evidence="1">Uncharacterized protein</fullName>
    </submittedName>
</protein>
<keyword evidence="2" id="KW-1185">Reference proteome</keyword>
<gene>
    <name evidence="1" type="ORF">LY79DRAFT_256274</name>
</gene>
<dbReference type="AlphaFoldDB" id="A0AAD8VBA9"/>
<dbReference type="GeneID" id="85436129"/>
<dbReference type="RefSeq" id="XP_060419453.1">
    <property type="nucleotide sequence ID" value="XM_060551889.1"/>
</dbReference>
<sequence length="165" mass="18625">MKPWEHAARCRLALKRIAIARNGDPGARTWDIENIHPQEAEEMTRCQRVIPSCMTGWPALRRVTACLSARLLVLPGGCHLSRSSRGGNLVTTAETPLPTLTVPPSFPRLTHSVSLRMRQASPFAKEYSVREKNAILARRESKTPRGYAPRLLRGRRRQSYYILLA</sequence>
<accession>A0AAD8VBA9</accession>
<organism evidence="1 2">
    <name type="scientific">Colletotrichum navitas</name>
    <dbReference type="NCBI Taxonomy" id="681940"/>
    <lineage>
        <taxon>Eukaryota</taxon>
        <taxon>Fungi</taxon>
        <taxon>Dikarya</taxon>
        <taxon>Ascomycota</taxon>
        <taxon>Pezizomycotina</taxon>
        <taxon>Sordariomycetes</taxon>
        <taxon>Hypocreomycetidae</taxon>
        <taxon>Glomerellales</taxon>
        <taxon>Glomerellaceae</taxon>
        <taxon>Colletotrichum</taxon>
        <taxon>Colletotrichum graminicola species complex</taxon>
    </lineage>
</organism>
<evidence type="ECO:0000313" key="1">
    <source>
        <dbReference type="EMBL" id="KAK1598776.1"/>
    </source>
</evidence>
<comment type="caution">
    <text evidence="1">The sequence shown here is derived from an EMBL/GenBank/DDBJ whole genome shotgun (WGS) entry which is preliminary data.</text>
</comment>
<proteinExistence type="predicted"/>
<evidence type="ECO:0000313" key="2">
    <source>
        <dbReference type="Proteomes" id="UP001230504"/>
    </source>
</evidence>